<dbReference type="InterPro" id="IPR011009">
    <property type="entry name" value="Kinase-like_dom_sf"/>
</dbReference>
<dbReference type="GO" id="GO:0004672">
    <property type="term" value="F:protein kinase activity"/>
    <property type="evidence" value="ECO:0007669"/>
    <property type="project" value="InterPro"/>
</dbReference>
<dbReference type="SMART" id="SM00220">
    <property type="entry name" value="S_TKc"/>
    <property type="match status" value="1"/>
</dbReference>
<dbReference type="Gene3D" id="1.10.510.10">
    <property type="entry name" value="Transferase(Phosphotransferase) domain 1"/>
    <property type="match status" value="1"/>
</dbReference>
<dbReference type="AlphaFoldDB" id="A0A397VKD4"/>
<reference evidence="2 3" key="1">
    <citation type="submission" date="2018-06" db="EMBL/GenBank/DDBJ databases">
        <title>Comparative genomics reveals the genomic features of Rhizophagus irregularis, R. cerebriforme, R. diaphanum and Gigaspora rosea, and their symbiotic lifestyle signature.</title>
        <authorList>
            <person name="Morin E."/>
            <person name="San Clemente H."/>
            <person name="Chen E.C.H."/>
            <person name="De La Providencia I."/>
            <person name="Hainaut M."/>
            <person name="Kuo A."/>
            <person name="Kohler A."/>
            <person name="Murat C."/>
            <person name="Tang N."/>
            <person name="Roy S."/>
            <person name="Loubradou J."/>
            <person name="Henrissat B."/>
            <person name="Grigoriev I.V."/>
            <person name="Corradi N."/>
            <person name="Roux C."/>
            <person name="Martin F.M."/>
        </authorList>
    </citation>
    <scope>NUCLEOTIDE SEQUENCE [LARGE SCALE GENOMIC DNA]</scope>
    <source>
        <strain evidence="2 3">DAOM 194757</strain>
    </source>
</reference>
<sequence>MSKISAVLINDGNCIRSRTPPYMVILKTLHSSQINYIKRSFYNGQCTSSNQYTTSPAWCHSCDPIRVSQVSANGNKDIGEISKDFYLKPLDMISTDYGECMDCKRPNTSKAWCQSCDLIKISKGWTSGNKDIDSSTEYDKVIEWIPFYRLSNIKKIGEGGFGDVFSATWSDGKRRTIYDREIYIQSRPKSIMVALKTLSSSQTSSADFLREYANNGNLRHYLSSNFKKLIWKDKLLRLIDISKDLIKIHEARYIHCDFHSGNIMKHQEGLWLEKIIKSYIADLGLSQNNKESTLEKGIYGFWSCYGRNTTRIPPFDGYLIIDEIDTFEESDDELDEKFEINNKFSEADDTIEQLPKTEQKNLYSVYSVYTSQFVDVDKISQRFSEEVKSDNIEVNITYV</sequence>
<dbReference type="Proteomes" id="UP000266673">
    <property type="component" value="Unassembled WGS sequence"/>
</dbReference>
<dbReference type="Pfam" id="PF07714">
    <property type="entry name" value="PK_Tyr_Ser-Thr"/>
    <property type="match status" value="1"/>
</dbReference>
<name>A0A397VKD4_9GLOM</name>
<keyword evidence="3" id="KW-1185">Reference proteome</keyword>
<dbReference type="SUPFAM" id="SSF56112">
    <property type="entry name" value="Protein kinase-like (PK-like)"/>
    <property type="match status" value="1"/>
</dbReference>
<evidence type="ECO:0000313" key="2">
    <source>
        <dbReference type="EMBL" id="RIB22934.1"/>
    </source>
</evidence>
<dbReference type="OrthoDB" id="2424630at2759"/>
<feature type="domain" description="Protein kinase" evidence="1">
    <location>
        <begin position="150"/>
        <end position="399"/>
    </location>
</feature>
<gene>
    <name evidence="2" type="ORF">C2G38_2172693</name>
</gene>
<dbReference type="GO" id="GO:0005524">
    <property type="term" value="F:ATP binding"/>
    <property type="evidence" value="ECO:0007669"/>
    <property type="project" value="InterPro"/>
</dbReference>
<dbReference type="STRING" id="44941.A0A397VKD4"/>
<comment type="caution">
    <text evidence="2">The sequence shown here is derived from an EMBL/GenBank/DDBJ whole genome shotgun (WGS) entry which is preliminary data.</text>
</comment>
<dbReference type="InterPro" id="IPR001245">
    <property type="entry name" value="Ser-Thr/Tyr_kinase_cat_dom"/>
</dbReference>
<proteinExistence type="predicted"/>
<evidence type="ECO:0000313" key="3">
    <source>
        <dbReference type="Proteomes" id="UP000266673"/>
    </source>
</evidence>
<dbReference type="EMBL" id="QKWP01000286">
    <property type="protein sequence ID" value="RIB22934.1"/>
    <property type="molecule type" value="Genomic_DNA"/>
</dbReference>
<accession>A0A397VKD4</accession>
<dbReference type="PROSITE" id="PS50011">
    <property type="entry name" value="PROTEIN_KINASE_DOM"/>
    <property type="match status" value="1"/>
</dbReference>
<evidence type="ECO:0000259" key="1">
    <source>
        <dbReference type="PROSITE" id="PS50011"/>
    </source>
</evidence>
<protein>
    <recommendedName>
        <fullName evidence="1">Protein kinase domain-containing protein</fullName>
    </recommendedName>
</protein>
<dbReference type="InterPro" id="IPR000719">
    <property type="entry name" value="Prot_kinase_dom"/>
</dbReference>
<organism evidence="2 3">
    <name type="scientific">Gigaspora rosea</name>
    <dbReference type="NCBI Taxonomy" id="44941"/>
    <lineage>
        <taxon>Eukaryota</taxon>
        <taxon>Fungi</taxon>
        <taxon>Fungi incertae sedis</taxon>
        <taxon>Mucoromycota</taxon>
        <taxon>Glomeromycotina</taxon>
        <taxon>Glomeromycetes</taxon>
        <taxon>Diversisporales</taxon>
        <taxon>Gigasporaceae</taxon>
        <taxon>Gigaspora</taxon>
    </lineage>
</organism>